<gene>
    <name evidence="6" type="ORF">FE257_007257</name>
</gene>
<keyword evidence="3 5" id="KW-1133">Transmembrane helix</keyword>
<feature type="transmembrane region" description="Helical" evidence="5">
    <location>
        <begin position="42"/>
        <end position="59"/>
    </location>
</feature>
<dbReference type="Proteomes" id="UP001194746">
    <property type="component" value="Unassembled WGS sequence"/>
</dbReference>
<evidence type="ECO:0000256" key="1">
    <source>
        <dbReference type="ARBA" id="ARBA00004141"/>
    </source>
</evidence>
<evidence type="ECO:0000256" key="4">
    <source>
        <dbReference type="ARBA" id="ARBA00023136"/>
    </source>
</evidence>
<dbReference type="AlphaFoldDB" id="A0AAD4CPV9"/>
<comment type="caution">
    <text evidence="6">The sequence shown here is derived from an EMBL/GenBank/DDBJ whole genome shotgun (WGS) entry which is preliminary data.</text>
</comment>
<dbReference type="InterPro" id="IPR051415">
    <property type="entry name" value="LAAT-1"/>
</dbReference>
<feature type="transmembrane region" description="Helical" evidence="5">
    <location>
        <begin position="130"/>
        <end position="150"/>
    </location>
</feature>
<evidence type="ECO:0000256" key="2">
    <source>
        <dbReference type="ARBA" id="ARBA00022692"/>
    </source>
</evidence>
<proteinExistence type="predicted"/>
<feature type="transmembrane region" description="Helical" evidence="5">
    <location>
        <begin position="188"/>
        <end position="214"/>
    </location>
</feature>
<evidence type="ECO:0000256" key="5">
    <source>
        <dbReference type="SAM" id="Phobius"/>
    </source>
</evidence>
<dbReference type="InterPro" id="IPR006603">
    <property type="entry name" value="PQ-loop_rpt"/>
</dbReference>
<dbReference type="SMART" id="SM00679">
    <property type="entry name" value="CTNS"/>
    <property type="match status" value="2"/>
</dbReference>
<evidence type="ECO:0000256" key="3">
    <source>
        <dbReference type="ARBA" id="ARBA00022989"/>
    </source>
</evidence>
<comment type="subcellular location">
    <subcellularLocation>
        <location evidence="1">Membrane</location>
        <topology evidence="1">Multi-pass membrane protein</topology>
    </subcellularLocation>
</comment>
<accession>A0AAD4CPV9</accession>
<feature type="transmembrane region" description="Helical" evidence="5">
    <location>
        <begin position="6"/>
        <end position="30"/>
    </location>
</feature>
<dbReference type="Gene3D" id="1.20.1280.290">
    <property type="match status" value="1"/>
</dbReference>
<reference evidence="6" key="1">
    <citation type="journal article" date="2019" name="Beilstein J. Org. Chem.">
        <title>Nanangenines: drimane sesquiterpenoids as the dominant metabolite cohort of a novel Australian fungus, Aspergillus nanangensis.</title>
        <authorList>
            <person name="Lacey H.J."/>
            <person name="Gilchrist C.L.M."/>
            <person name="Crombie A."/>
            <person name="Kalaitzis J.A."/>
            <person name="Vuong D."/>
            <person name="Rutledge P.J."/>
            <person name="Turner P."/>
            <person name="Pitt J.I."/>
            <person name="Lacey E."/>
            <person name="Chooi Y.H."/>
            <person name="Piggott A.M."/>
        </authorList>
    </citation>
    <scope>NUCLEOTIDE SEQUENCE</scope>
    <source>
        <strain evidence="6">MST-FP2251</strain>
    </source>
</reference>
<keyword evidence="7" id="KW-1185">Reference proteome</keyword>
<sequence length="260" mass="28803">MDVPIAANVLGTIGAVCWSIQLLPQIYINYRRHDTTGLQPSMMMLWAVAGVPLGVYNIVENFNVALRIQPQILTTLSLITWAQCLYYGKKYTLLKCIAAVIPLLLLLGGIEAALIFALRAAKSKELEWPLILMAVLSASLLAAGVLVHYWDIYLHRTVRGISFIFVGIDAAGDLFSLVSVLFEPSIDVLGMVIYGTELVLWLGVFLCGGIFNLAPWIRKRSKERRAVEQEPVSLHQMPSSTSVFRTVSGSRWGIGRTRID</sequence>
<evidence type="ECO:0000313" key="6">
    <source>
        <dbReference type="EMBL" id="KAF9889547.1"/>
    </source>
</evidence>
<organism evidence="6 7">
    <name type="scientific">Aspergillus nanangensis</name>
    <dbReference type="NCBI Taxonomy" id="2582783"/>
    <lineage>
        <taxon>Eukaryota</taxon>
        <taxon>Fungi</taxon>
        <taxon>Dikarya</taxon>
        <taxon>Ascomycota</taxon>
        <taxon>Pezizomycotina</taxon>
        <taxon>Eurotiomycetes</taxon>
        <taxon>Eurotiomycetidae</taxon>
        <taxon>Eurotiales</taxon>
        <taxon>Aspergillaceae</taxon>
        <taxon>Aspergillus</taxon>
        <taxon>Aspergillus subgen. Circumdati</taxon>
    </lineage>
</organism>
<name>A0AAD4CPV9_ASPNN</name>
<protein>
    <recommendedName>
        <fullName evidence="8">PQ loop repeat protein</fullName>
    </recommendedName>
</protein>
<reference evidence="6" key="2">
    <citation type="submission" date="2020-02" db="EMBL/GenBank/DDBJ databases">
        <authorList>
            <person name="Gilchrist C.L.M."/>
            <person name="Chooi Y.-H."/>
        </authorList>
    </citation>
    <scope>NUCLEOTIDE SEQUENCE</scope>
    <source>
        <strain evidence="6">MST-FP2251</strain>
    </source>
</reference>
<dbReference type="PANTHER" id="PTHR16201">
    <property type="entry name" value="SEVEN TRANSMEMBRANE PROTEIN 1-RELATED"/>
    <property type="match status" value="1"/>
</dbReference>
<dbReference type="PANTHER" id="PTHR16201:SF37">
    <property type="entry name" value="PQ-LOOP REPEAT-CONTAINING PROTEIN"/>
    <property type="match status" value="1"/>
</dbReference>
<dbReference type="Pfam" id="PF04193">
    <property type="entry name" value="PQ-loop"/>
    <property type="match status" value="1"/>
</dbReference>
<evidence type="ECO:0008006" key="8">
    <source>
        <dbReference type="Google" id="ProtNLM"/>
    </source>
</evidence>
<dbReference type="GO" id="GO:0016020">
    <property type="term" value="C:membrane"/>
    <property type="evidence" value="ECO:0007669"/>
    <property type="project" value="UniProtKB-SubCell"/>
</dbReference>
<feature type="transmembrane region" description="Helical" evidence="5">
    <location>
        <begin position="162"/>
        <end position="182"/>
    </location>
</feature>
<keyword evidence="4 5" id="KW-0472">Membrane</keyword>
<keyword evidence="2 5" id="KW-0812">Transmembrane</keyword>
<dbReference type="EMBL" id="VCAU01000035">
    <property type="protein sequence ID" value="KAF9889547.1"/>
    <property type="molecule type" value="Genomic_DNA"/>
</dbReference>
<feature type="transmembrane region" description="Helical" evidence="5">
    <location>
        <begin position="100"/>
        <end position="118"/>
    </location>
</feature>
<evidence type="ECO:0000313" key="7">
    <source>
        <dbReference type="Proteomes" id="UP001194746"/>
    </source>
</evidence>